<accession>A0A0D3FIA1</accession>
<dbReference type="Gramene" id="OBART03G16770.1">
    <property type="protein sequence ID" value="OBART03G16770.1"/>
    <property type="gene ID" value="OBART03G16770"/>
</dbReference>
<dbReference type="HOGENOM" id="CLU_2964513_0_0_1"/>
<name>A0A0D3FIA1_9ORYZ</name>
<reference evidence="1" key="2">
    <citation type="submission" date="2015-03" db="UniProtKB">
        <authorList>
            <consortium name="EnsemblPlants"/>
        </authorList>
    </citation>
    <scope>IDENTIFICATION</scope>
</reference>
<dbReference type="AlphaFoldDB" id="A0A0D3FIA1"/>
<reference evidence="1" key="1">
    <citation type="journal article" date="2009" name="Rice">
        <title>De Novo Next Generation Sequencing of Plant Genomes.</title>
        <authorList>
            <person name="Rounsley S."/>
            <person name="Marri P.R."/>
            <person name="Yu Y."/>
            <person name="He R."/>
            <person name="Sisneros N."/>
            <person name="Goicoechea J.L."/>
            <person name="Lee S.J."/>
            <person name="Angelova A."/>
            <person name="Kudrna D."/>
            <person name="Luo M."/>
            <person name="Affourtit J."/>
            <person name="Desany B."/>
            <person name="Knight J."/>
            <person name="Niazi F."/>
            <person name="Egholm M."/>
            <person name="Wing R.A."/>
        </authorList>
    </citation>
    <scope>NUCLEOTIDE SEQUENCE [LARGE SCALE GENOMIC DNA]</scope>
    <source>
        <strain evidence="1">cv. IRGC 105608</strain>
    </source>
</reference>
<dbReference type="EnsemblPlants" id="OBART03G16770.1">
    <property type="protein sequence ID" value="OBART03G16770.1"/>
    <property type="gene ID" value="OBART03G16770"/>
</dbReference>
<protein>
    <submittedName>
        <fullName evidence="1">Uncharacterized protein</fullName>
    </submittedName>
</protein>
<evidence type="ECO:0000313" key="1">
    <source>
        <dbReference type="EnsemblPlants" id="OBART03G16770.1"/>
    </source>
</evidence>
<dbReference type="Proteomes" id="UP000026960">
    <property type="component" value="Chromosome 3"/>
</dbReference>
<evidence type="ECO:0000313" key="2">
    <source>
        <dbReference type="Proteomes" id="UP000026960"/>
    </source>
</evidence>
<sequence>MVQESKLDLLLKTIEENEKKRVEAEESTRGDLAELKKMVEQRLPKVEKKVEELSVFVRF</sequence>
<keyword evidence="2" id="KW-1185">Reference proteome</keyword>
<organism evidence="1">
    <name type="scientific">Oryza barthii</name>
    <dbReference type="NCBI Taxonomy" id="65489"/>
    <lineage>
        <taxon>Eukaryota</taxon>
        <taxon>Viridiplantae</taxon>
        <taxon>Streptophyta</taxon>
        <taxon>Embryophyta</taxon>
        <taxon>Tracheophyta</taxon>
        <taxon>Spermatophyta</taxon>
        <taxon>Magnoliopsida</taxon>
        <taxon>Liliopsida</taxon>
        <taxon>Poales</taxon>
        <taxon>Poaceae</taxon>
        <taxon>BOP clade</taxon>
        <taxon>Oryzoideae</taxon>
        <taxon>Oryzeae</taxon>
        <taxon>Oryzinae</taxon>
        <taxon>Oryza</taxon>
    </lineage>
</organism>
<dbReference type="PaxDb" id="65489-OBART03G16770.1"/>
<proteinExistence type="predicted"/>